<keyword evidence="2" id="KW-1185">Reference proteome</keyword>
<dbReference type="SUPFAM" id="SSF54593">
    <property type="entry name" value="Glyoxalase/Bleomycin resistance protein/Dihydroxybiphenyl dioxygenase"/>
    <property type="match status" value="1"/>
</dbReference>
<proteinExistence type="predicted"/>
<dbReference type="Gene3D" id="3.10.180.10">
    <property type="entry name" value="2,3-Dihydroxybiphenyl 1,2-Dioxygenase, domain 1"/>
    <property type="match status" value="1"/>
</dbReference>
<sequence length="148" mass="15775">MDISFVAGFGPIGRPDSHDFWAGRFGIPFHENAPGYFHSEDVPGVKAFAIWPLEQAAEATFGSPEWPADRPVPQAWIEFDVASPAAVADAVEELAGQGCDILVGAHDEPWGQTTSRLQSPEGLLVGVSFTPWMHEGDGAQAEGEADAT</sequence>
<protein>
    <submittedName>
        <fullName evidence="1">Glyoxalase</fullName>
    </submittedName>
</protein>
<evidence type="ECO:0000313" key="2">
    <source>
        <dbReference type="Proteomes" id="UP000438182"/>
    </source>
</evidence>
<dbReference type="Proteomes" id="UP000438182">
    <property type="component" value="Unassembled WGS sequence"/>
</dbReference>
<comment type="caution">
    <text evidence="1">The sequence shown here is derived from an EMBL/GenBank/DDBJ whole genome shotgun (WGS) entry which is preliminary data.</text>
</comment>
<accession>A0A6I4NZS4</accession>
<evidence type="ECO:0000313" key="1">
    <source>
        <dbReference type="EMBL" id="MWB97935.1"/>
    </source>
</evidence>
<organism evidence="1 2">
    <name type="scientific">Agromyces seonyuensis</name>
    <dbReference type="NCBI Taxonomy" id="2662446"/>
    <lineage>
        <taxon>Bacteria</taxon>
        <taxon>Bacillati</taxon>
        <taxon>Actinomycetota</taxon>
        <taxon>Actinomycetes</taxon>
        <taxon>Micrococcales</taxon>
        <taxon>Microbacteriaceae</taxon>
        <taxon>Agromyces</taxon>
    </lineage>
</organism>
<dbReference type="RefSeq" id="WP_160423282.1">
    <property type="nucleotide sequence ID" value="NZ_WSTA01000016.1"/>
</dbReference>
<reference evidence="1 2" key="1">
    <citation type="submission" date="2019-12" db="EMBL/GenBank/DDBJ databases">
        <authorList>
            <person name="Kim Y.S."/>
        </authorList>
    </citation>
    <scope>NUCLEOTIDE SEQUENCE [LARGE SCALE GENOMIC DNA]</scope>
    <source>
        <strain evidence="1 2">MMS17-SY077</strain>
    </source>
</reference>
<dbReference type="EMBL" id="WSTA01000016">
    <property type="protein sequence ID" value="MWB97935.1"/>
    <property type="molecule type" value="Genomic_DNA"/>
</dbReference>
<dbReference type="InterPro" id="IPR029068">
    <property type="entry name" value="Glyas_Bleomycin-R_OHBP_Dase"/>
</dbReference>
<gene>
    <name evidence="1" type="ORF">GB864_05155</name>
</gene>
<name>A0A6I4NZS4_9MICO</name>
<dbReference type="AlphaFoldDB" id="A0A6I4NZS4"/>